<evidence type="ECO:0000256" key="7">
    <source>
        <dbReference type="SAM" id="Phobius"/>
    </source>
</evidence>
<protein>
    <submittedName>
        <fullName evidence="9">Type IV secretory system conjugative DNA transfer family protein</fullName>
    </submittedName>
</protein>
<dbReference type="CDD" id="cd01127">
    <property type="entry name" value="TrwB_TraG_TraD_VirD4"/>
    <property type="match status" value="1"/>
</dbReference>
<evidence type="ECO:0000256" key="1">
    <source>
        <dbReference type="ARBA" id="ARBA00004651"/>
    </source>
</evidence>
<proteinExistence type="predicted"/>
<keyword evidence="3 7" id="KW-0812">Transmembrane</keyword>
<evidence type="ECO:0000256" key="4">
    <source>
        <dbReference type="ARBA" id="ARBA00022989"/>
    </source>
</evidence>
<dbReference type="Proteomes" id="UP001595912">
    <property type="component" value="Unassembled WGS sequence"/>
</dbReference>
<sequence>MSSQQSGGHEAGVRLLVIVGLVVGGGGFVIGLLLWLAGQLAALLSGNGWPDAGPGDALKILLKFLRDPSHPALAWPEAARSAFGPTWLFLFILVIFLAGAAYLATHAVRLAENIRRRRGIRLLRLGFASPYEVSRLLGSKAVLRKAKTIRPSLNGRVRPADVGFRLGHDHRSRQDLYASVEESFVIVGPPRQGKDALFCVPFTIDAPGPVIVTSSRIDVFLNTYAMRAEKGTVHVFDPNGMTQWPERMRWSPIRGCEAGATAATRANAMLQVAGLPELGAGAPHVTAAFTVLRGYLHAAALERRTLTDLIRWANEQVSPEPIDILQRQFAAGRAAPGWAEALAAVTVKGDPHTRGLAFANLTLALDCFNDLQVLQECSPRADDLFDMKEFLSGPNTLYILGREGKSGGIAPVVTAMVEDLFAMARSTANLSPGGRLDPPLTVELNDAAHIAPTPKLPMYMGDSGAFSISVHAYFQSLAQARLRWGAAEAQTIWENANVRVVLGGSGNASDLEDVSRLMGETEDRTGRRRVLSVDEIRTLKFGQAVMIAGSSRPIEARLTPFWKRKDGDKIMSGRKETEQRVKGYKEAAARR</sequence>
<dbReference type="PANTHER" id="PTHR37937">
    <property type="entry name" value="CONJUGATIVE TRANSFER: DNA TRANSPORT"/>
    <property type="match status" value="1"/>
</dbReference>
<accession>A0ABV9WFS9</accession>
<keyword evidence="10" id="KW-1185">Reference proteome</keyword>
<keyword evidence="2" id="KW-1003">Cell membrane</keyword>
<evidence type="ECO:0000256" key="3">
    <source>
        <dbReference type="ARBA" id="ARBA00022692"/>
    </source>
</evidence>
<evidence type="ECO:0000256" key="5">
    <source>
        <dbReference type="ARBA" id="ARBA00023136"/>
    </source>
</evidence>
<dbReference type="EMBL" id="JBHSIU010000130">
    <property type="protein sequence ID" value="MFC5007617.1"/>
    <property type="molecule type" value="Genomic_DNA"/>
</dbReference>
<dbReference type="Gene3D" id="3.40.50.300">
    <property type="entry name" value="P-loop containing nucleotide triphosphate hydrolases"/>
    <property type="match status" value="1"/>
</dbReference>
<feature type="transmembrane region" description="Helical" evidence="7">
    <location>
        <begin position="12"/>
        <end position="37"/>
    </location>
</feature>
<dbReference type="InterPro" id="IPR027417">
    <property type="entry name" value="P-loop_NTPase"/>
</dbReference>
<dbReference type="SUPFAM" id="SSF52540">
    <property type="entry name" value="P-loop containing nucleoside triphosphate hydrolases"/>
    <property type="match status" value="1"/>
</dbReference>
<reference evidence="10" key="1">
    <citation type="journal article" date="2019" name="Int. J. Syst. Evol. Microbiol.">
        <title>The Global Catalogue of Microorganisms (GCM) 10K type strain sequencing project: providing services to taxonomists for standard genome sequencing and annotation.</title>
        <authorList>
            <consortium name="The Broad Institute Genomics Platform"/>
            <consortium name="The Broad Institute Genome Sequencing Center for Infectious Disease"/>
            <person name="Wu L."/>
            <person name="Ma J."/>
        </authorList>
    </citation>
    <scope>NUCLEOTIDE SEQUENCE [LARGE SCALE GENOMIC DNA]</scope>
    <source>
        <strain evidence="10">CGMCC 4.7152</strain>
    </source>
</reference>
<name>A0ABV9WFS9_9ACTN</name>
<dbReference type="PANTHER" id="PTHR37937:SF1">
    <property type="entry name" value="CONJUGATIVE TRANSFER: DNA TRANSPORT"/>
    <property type="match status" value="1"/>
</dbReference>
<evidence type="ECO:0000313" key="9">
    <source>
        <dbReference type="EMBL" id="MFC5007617.1"/>
    </source>
</evidence>
<evidence type="ECO:0000256" key="2">
    <source>
        <dbReference type="ARBA" id="ARBA00022475"/>
    </source>
</evidence>
<dbReference type="InterPro" id="IPR051539">
    <property type="entry name" value="T4SS-coupling_protein"/>
</dbReference>
<comment type="caution">
    <text evidence="9">The sequence shown here is derived from an EMBL/GenBank/DDBJ whole genome shotgun (WGS) entry which is preliminary data.</text>
</comment>
<dbReference type="InterPro" id="IPR032689">
    <property type="entry name" value="TraG-D_C"/>
</dbReference>
<keyword evidence="5 7" id="KW-0472">Membrane</keyword>
<gene>
    <name evidence="9" type="ORF">ACFPIJ_58655</name>
</gene>
<comment type="subcellular location">
    <subcellularLocation>
        <location evidence="1">Cell membrane</location>
        <topology evidence="1">Multi-pass membrane protein</topology>
    </subcellularLocation>
</comment>
<organism evidence="9 10">
    <name type="scientific">Dactylosporangium cerinum</name>
    <dbReference type="NCBI Taxonomy" id="1434730"/>
    <lineage>
        <taxon>Bacteria</taxon>
        <taxon>Bacillati</taxon>
        <taxon>Actinomycetota</taxon>
        <taxon>Actinomycetes</taxon>
        <taxon>Micromonosporales</taxon>
        <taxon>Micromonosporaceae</taxon>
        <taxon>Dactylosporangium</taxon>
    </lineage>
</organism>
<feature type="domain" description="TraD/TraG TraM recognition site" evidence="8">
    <location>
        <begin position="439"/>
        <end position="524"/>
    </location>
</feature>
<feature type="region of interest" description="Disordered" evidence="6">
    <location>
        <begin position="572"/>
        <end position="591"/>
    </location>
</feature>
<evidence type="ECO:0000313" key="10">
    <source>
        <dbReference type="Proteomes" id="UP001595912"/>
    </source>
</evidence>
<dbReference type="Pfam" id="PF12696">
    <property type="entry name" value="TraG-D_C"/>
    <property type="match status" value="1"/>
</dbReference>
<keyword evidence="4 7" id="KW-1133">Transmembrane helix</keyword>
<dbReference type="RefSeq" id="WP_380128255.1">
    <property type="nucleotide sequence ID" value="NZ_JBHSIU010000130.1"/>
</dbReference>
<feature type="transmembrane region" description="Helical" evidence="7">
    <location>
        <begin position="87"/>
        <end position="108"/>
    </location>
</feature>
<evidence type="ECO:0000256" key="6">
    <source>
        <dbReference type="SAM" id="MobiDB-lite"/>
    </source>
</evidence>
<evidence type="ECO:0000259" key="8">
    <source>
        <dbReference type="Pfam" id="PF12696"/>
    </source>
</evidence>